<reference evidence="2" key="1">
    <citation type="journal article" date="2020" name="Stud. Mycol.">
        <title>101 Dothideomycetes genomes: a test case for predicting lifestyles and emergence of pathogens.</title>
        <authorList>
            <person name="Haridas S."/>
            <person name="Albert R."/>
            <person name="Binder M."/>
            <person name="Bloem J."/>
            <person name="Labutti K."/>
            <person name="Salamov A."/>
            <person name="Andreopoulos B."/>
            <person name="Baker S."/>
            <person name="Barry K."/>
            <person name="Bills G."/>
            <person name="Bluhm B."/>
            <person name="Cannon C."/>
            <person name="Castanera R."/>
            <person name="Culley D."/>
            <person name="Daum C."/>
            <person name="Ezra D."/>
            <person name="Gonzalez J."/>
            <person name="Henrissat B."/>
            <person name="Kuo A."/>
            <person name="Liang C."/>
            <person name="Lipzen A."/>
            <person name="Lutzoni F."/>
            <person name="Magnuson J."/>
            <person name="Mondo S."/>
            <person name="Nolan M."/>
            <person name="Ohm R."/>
            <person name="Pangilinan J."/>
            <person name="Park H.-J."/>
            <person name="Ramirez L."/>
            <person name="Alfaro M."/>
            <person name="Sun H."/>
            <person name="Tritt A."/>
            <person name="Yoshinaga Y."/>
            <person name="Zwiers L.-H."/>
            <person name="Turgeon B."/>
            <person name="Goodwin S."/>
            <person name="Spatafora J."/>
            <person name="Crous P."/>
            <person name="Grigoriev I."/>
        </authorList>
    </citation>
    <scope>NUCLEOTIDE SEQUENCE</scope>
    <source>
        <strain evidence="2">CBS 269.34</strain>
    </source>
</reference>
<dbReference type="EMBL" id="MU004184">
    <property type="protein sequence ID" value="KAF2499791.1"/>
    <property type="molecule type" value="Genomic_DNA"/>
</dbReference>
<evidence type="ECO:0000256" key="1">
    <source>
        <dbReference type="SAM" id="SignalP"/>
    </source>
</evidence>
<sequence length="72" mass="7757">MAILALVLGVLAYRACSKAGVLYYQWEFSMVEMTRQFFNPIVGTASPIAAQGHQEPNYAAEASGPADYVSLA</sequence>
<gene>
    <name evidence="2" type="ORF">BU16DRAFT_524239</name>
</gene>
<keyword evidence="1" id="KW-0732">Signal</keyword>
<evidence type="ECO:0000313" key="3">
    <source>
        <dbReference type="Proteomes" id="UP000799750"/>
    </source>
</evidence>
<dbReference type="AlphaFoldDB" id="A0A6A6R5E0"/>
<feature type="signal peptide" evidence="1">
    <location>
        <begin position="1"/>
        <end position="19"/>
    </location>
</feature>
<feature type="chain" id="PRO_5025648604" evidence="1">
    <location>
        <begin position="20"/>
        <end position="72"/>
    </location>
</feature>
<organism evidence="2 3">
    <name type="scientific">Lophium mytilinum</name>
    <dbReference type="NCBI Taxonomy" id="390894"/>
    <lineage>
        <taxon>Eukaryota</taxon>
        <taxon>Fungi</taxon>
        <taxon>Dikarya</taxon>
        <taxon>Ascomycota</taxon>
        <taxon>Pezizomycotina</taxon>
        <taxon>Dothideomycetes</taxon>
        <taxon>Pleosporomycetidae</taxon>
        <taxon>Mytilinidiales</taxon>
        <taxon>Mytilinidiaceae</taxon>
        <taxon>Lophium</taxon>
    </lineage>
</organism>
<keyword evidence="3" id="KW-1185">Reference proteome</keyword>
<dbReference type="Proteomes" id="UP000799750">
    <property type="component" value="Unassembled WGS sequence"/>
</dbReference>
<name>A0A6A6R5E0_9PEZI</name>
<proteinExistence type="predicted"/>
<accession>A0A6A6R5E0</accession>
<protein>
    <submittedName>
        <fullName evidence="2">Uncharacterized protein</fullName>
    </submittedName>
</protein>
<dbReference type="OrthoDB" id="10328554at2759"/>
<evidence type="ECO:0000313" key="2">
    <source>
        <dbReference type="EMBL" id="KAF2499791.1"/>
    </source>
</evidence>